<keyword evidence="2 4" id="KW-0238">DNA-binding</keyword>
<dbReference type="InterPro" id="IPR049445">
    <property type="entry name" value="TetR_SbtR-like_C"/>
</dbReference>
<dbReference type="GO" id="GO:0003700">
    <property type="term" value="F:DNA-binding transcription factor activity"/>
    <property type="evidence" value="ECO:0007669"/>
    <property type="project" value="TreeGrafter"/>
</dbReference>
<dbReference type="InterPro" id="IPR023772">
    <property type="entry name" value="DNA-bd_HTH_TetR-type_CS"/>
</dbReference>
<feature type="region of interest" description="Disordered" evidence="5">
    <location>
        <begin position="1"/>
        <end position="20"/>
    </location>
</feature>
<protein>
    <submittedName>
        <fullName evidence="7">TetR/AcrR family transcriptional regulator</fullName>
    </submittedName>
</protein>
<dbReference type="InterPro" id="IPR036271">
    <property type="entry name" value="Tet_transcr_reg_TetR-rel_C_sf"/>
</dbReference>
<dbReference type="EMBL" id="CP163431">
    <property type="protein sequence ID" value="XDQ06771.1"/>
    <property type="molecule type" value="Genomic_DNA"/>
</dbReference>
<dbReference type="SUPFAM" id="SSF48498">
    <property type="entry name" value="Tetracyclin repressor-like, C-terminal domain"/>
    <property type="match status" value="1"/>
</dbReference>
<feature type="domain" description="HTH tetR-type" evidence="6">
    <location>
        <begin position="22"/>
        <end position="81"/>
    </location>
</feature>
<gene>
    <name evidence="7" type="ORF">AB5J58_44235</name>
</gene>
<dbReference type="PRINTS" id="PR00455">
    <property type="entry name" value="HTHTETR"/>
</dbReference>
<evidence type="ECO:0000256" key="4">
    <source>
        <dbReference type="PROSITE-ProRule" id="PRU00335"/>
    </source>
</evidence>
<evidence type="ECO:0000256" key="2">
    <source>
        <dbReference type="ARBA" id="ARBA00023125"/>
    </source>
</evidence>
<dbReference type="AlphaFoldDB" id="A0AB39MP43"/>
<dbReference type="PROSITE" id="PS50977">
    <property type="entry name" value="HTH_TETR_2"/>
    <property type="match status" value="1"/>
</dbReference>
<keyword evidence="1" id="KW-0805">Transcription regulation</keyword>
<evidence type="ECO:0000313" key="7">
    <source>
        <dbReference type="EMBL" id="XDQ06771.1"/>
    </source>
</evidence>
<name>A0AB39MP43_9ACTN</name>
<proteinExistence type="predicted"/>
<dbReference type="InterPro" id="IPR050109">
    <property type="entry name" value="HTH-type_TetR-like_transc_reg"/>
</dbReference>
<dbReference type="PANTHER" id="PTHR30055">
    <property type="entry name" value="HTH-TYPE TRANSCRIPTIONAL REGULATOR RUTR"/>
    <property type="match status" value="1"/>
</dbReference>
<accession>A0AB39MP43</accession>
<dbReference type="PANTHER" id="PTHR30055:SF234">
    <property type="entry name" value="HTH-TYPE TRANSCRIPTIONAL REGULATOR BETI"/>
    <property type="match status" value="1"/>
</dbReference>
<dbReference type="InterPro" id="IPR009057">
    <property type="entry name" value="Homeodomain-like_sf"/>
</dbReference>
<keyword evidence="3" id="KW-0804">Transcription</keyword>
<dbReference type="InterPro" id="IPR001647">
    <property type="entry name" value="HTH_TetR"/>
</dbReference>
<sequence>MAEGSGAAAPTEGDRPLRRDAALNREKILRAAREVFGRHGLSVTLDDVARHAGVGVGTVYRRFPDKETLVRALFEQDLGMRQASAERALAHPDPWEGFVDFLTEMGADLAENRGLQEVIMLGSHSSEPMETVRGGMLPFLEALIRRAQESGDLRPEITPSDIPVMVQMLSAASQFTQGKRPDVWRRYFEIMLNGIRQRPDNLPLTTPGLSNETVEQVMGLVRPAPAEE</sequence>
<dbReference type="Gene3D" id="1.10.357.10">
    <property type="entry name" value="Tetracycline Repressor, domain 2"/>
    <property type="match status" value="1"/>
</dbReference>
<evidence type="ECO:0000256" key="3">
    <source>
        <dbReference type="ARBA" id="ARBA00023163"/>
    </source>
</evidence>
<dbReference type="RefSeq" id="WP_369191637.1">
    <property type="nucleotide sequence ID" value="NZ_CP163431.1"/>
</dbReference>
<evidence type="ECO:0000256" key="1">
    <source>
        <dbReference type="ARBA" id="ARBA00023015"/>
    </source>
</evidence>
<evidence type="ECO:0000259" key="6">
    <source>
        <dbReference type="PROSITE" id="PS50977"/>
    </source>
</evidence>
<dbReference type="GO" id="GO:0000976">
    <property type="term" value="F:transcription cis-regulatory region binding"/>
    <property type="evidence" value="ECO:0007669"/>
    <property type="project" value="TreeGrafter"/>
</dbReference>
<reference evidence="7" key="1">
    <citation type="submission" date="2024-07" db="EMBL/GenBank/DDBJ databases">
        <authorList>
            <person name="Yu S.T."/>
        </authorList>
    </citation>
    <scope>NUCLEOTIDE SEQUENCE</scope>
    <source>
        <strain evidence="7">R08</strain>
    </source>
</reference>
<dbReference type="SUPFAM" id="SSF46689">
    <property type="entry name" value="Homeodomain-like"/>
    <property type="match status" value="1"/>
</dbReference>
<dbReference type="Pfam" id="PF21597">
    <property type="entry name" value="TetR_C_43"/>
    <property type="match status" value="1"/>
</dbReference>
<dbReference type="Pfam" id="PF00440">
    <property type="entry name" value="TetR_N"/>
    <property type="match status" value="1"/>
</dbReference>
<feature type="DNA-binding region" description="H-T-H motif" evidence="4">
    <location>
        <begin position="44"/>
        <end position="63"/>
    </location>
</feature>
<dbReference type="PROSITE" id="PS01081">
    <property type="entry name" value="HTH_TETR_1"/>
    <property type="match status" value="1"/>
</dbReference>
<evidence type="ECO:0000256" key="5">
    <source>
        <dbReference type="SAM" id="MobiDB-lite"/>
    </source>
</evidence>
<organism evidence="7">
    <name type="scientific">Streptomyces sp. R08</name>
    <dbReference type="NCBI Taxonomy" id="3238624"/>
    <lineage>
        <taxon>Bacteria</taxon>
        <taxon>Bacillati</taxon>
        <taxon>Actinomycetota</taxon>
        <taxon>Actinomycetes</taxon>
        <taxon>Kitasatosporales</taxon>
        <taxon>Streptomycetaceae</taxon>
        <taxon>Streptomyces</taxon>
    </lineage>
</organism>